<evidence type="ECO:0000259" key="8">
    <source>
        <dbReference type="Pfam" id="PF13359"/>
    </source>
</evidence>
<dbReference type="Pfam" id="PF13359">
    <property type="entry name" value="DDE_Tnp_4"/>
    <property type="match status" value="1"/>
</dbReference>
<evidence type="ECO:0000313" key="9">
    <source>
        <dbReference type="EMBL" id="KAG9337226.1"/>
    </source>
</evidence>
<evidence type="ECO:0000256" key="1">
    <source>
        <dbReference type="ARBA" id="ARBA00001968"/>
    </source>
</evidence>
<name>A0A8T2NBL4_9TELE</name>
<sequence length="781" mass="87022">MQDKLCSPCPLQILRFPNAHHFSVPRIFYAPEKAEVTFKMLMIKGMNLVLDDWLKPHSSSVFILVLCSKQGVCSLQPTPSCECVPCTLHPVRVFPAPYSLVPCTLQPVSVFPGPYTLCVCPLHSNTVLVECVVGVQLDSADCWTLQRGLREPPAPEQADAGLHMQQGLSEEGPVCRGPVQPSTPPAVPLPHLHKTVSSETLTHSTWRQSFQLTSSSYCSSNSQHMETELPAQCSLQPPPAVPLPHLHQTVSSERQSIDLSLVIDIQLGTGDPSLPAWTLYQVCQPFETDLFQRISPSCAQRIDSLSPSLPRSRSLTNTLITDPLLTYTYDRAVLCRKYVEERRGGNKWRKGGKEETNLSIETQTKAVSQTAYFHAPYYRAPEQQLEIEENAIQRRRQIRNAAVKRRAALRRAIALVWTDQCGVKGLAQGPNSSGVLAVAGLGLEPPTSGGESLAMYGRINLHVPVLEVFFDEDRDLQLDFRLSRQAIHSRLGMLPNRRDHGWGYIFEMLVFIYWLACGTSYRVVSEVFDIPRSTVHRMVHRIADDILKILPRVIRFPVPEDLDCVGEGFARLAQHRAFRKAVGAIDGCHIRIKPPGGVARQCYVNRKLRFLDVFVGYPGSVHDSRLYPPCGYMPLGDDGYPCVEELVTIVTPYREPVQGPVEARFNCHHAKARSVVEPAFGLLKTRWRSVFFSTLEVQPTFAPKVIAACAVLHNIGLEAGDVLEDTGDNEGYTSLEPVPFEMEETPGQRLRAHIAEELSAPTACPASLQDHTYFEQAREAC</sequence>
<evidence type="ECO:0000256" key="5">
    <source>
        <dbReference type="ARBA" id="ARBA00022723"/>
    </source>
</evidence>
<keyword evidence="5" id="KW-0479">Metal-binding</keyword>
<dbReference type="AlphaFoldDB" id="A0A8T2NBL4"/>
<dbReference type="PANTHER" id="PTHR22930:SF206">
    <property type="entry name" value="NUCLEASE HARBI1"/>
    <property type="match status" value="1"/>
</dbReference>
<evidence type="ECO:0000256" key="7">
    <source>
        <dbReference type="ARBA" id="ARBA00023242"/>
    </source>
</evidence>
<evidence type="ECO:0000256" key="6">
    <source>
        <dbReference type="ARBA" id="ARBA00022801"/>
    </source>
</evidence>
<evidence type="ECO:0000256" key="2">
    <source>
        <dbReference type="ARBA" id="ARBA00004123"/>
    </source>
</evidence>
<comment type="cofactor">
    <cofactor evidence="1">
        <name>a divalent metal cation</name>
        <dbReference type="ChEBI" id="CHEBI:60240"/>
    </cofactor>
</comment>
<dbReference type="GO" id="GO:0005634">
    <property type="term" value="C:nucleus"/>
    <property type="evidence" value="ECO:0007669"/>
    <property type="project" value="UniProtKB-SubCell"/>
</dbReference>
<accession>A0A8T2NBL4</accession>
<keyword evidence="10" id="KW-1185">Reference proteome</keyword>
<dbReference type="InterPro" id="IPR045249">
    <property type="entry name" value="HARBI1-like"/>
</dbReference>
<gene>
    <name evidence="9" type="ORF">JZ751_029616</name>
</gene>
<dbReference type="InterPro" id="IPR027806">
    <property type="entry name" value="HARBI1_dom"/>
</dbReference>
<evidence type="ECO:0000256" key="3">
    <source>
        <dbReference type="ARBA" id="ARBA00006958"/>
    </source>
</evidence>
<evidence type="ECO:0000256" key="4">
    <source>
        <dbReference type="ARBA" id="ARBA00022722"/>
    </source>
</evidence>
<protein>
    <recommendedName>
        <fullName evidence="8">DDE Tnp4 domain-containing protein</fullName>
    </recommendedName>
</protein>
<dbReference type="GO" id="GO:0046872">
    <property type="term" value="F:metal ion binding"/>
    <property type="evidence" value="ECO:0007669"/>
    <property type="project" value="UniProtKB-KW"/>
</dbReference>
<dbReference type="GO" id="GO:0004518">
    <property type="term" value="F:nuclease activity"/>
    <property type="evidence" value="ECO:0007669"/>
    <property type="project" value="UniProtKB-KW"/>
</dbReference>
<dbReference type="OrthoDB" id="8928178at2759"/>
<dbReference type="EMBL" id="JAFBMS010000092">
    <property type="protein sequence ID" value="KAG9337226.1"/>
    <property type="molecule type" value="Genomic_DNA"/>
</dbReference>
<comment type="caution">
    <text evidence="9">The sequence shown here is derived from an EMBL/GenBank/DDBJ whole genome shotgun (WGS) entry which is preliminary data.</text>
</comment>
<keyword evidence="7" id="KW-0539">Nucleus</keyword>
<organism evidence="9 10">
    <name type="scientific">Albula glossodonta</name>
    <name type="common">roundjaw bonefish</name>
    <dbReference type="NCBI Taxonomy" id="121402"/>
    <lineage>
        <taxon>Eukaryota</taxon>
        <taxon>Metazoa</taxon>
        <taxon>Chordata</taxon>
        <taxon>Craniata</taxon>
        <taxon>Vertebrata</taxon>
        <taxon>Euteleostomi</taxon>
        <taxon>Actinopterygii</taxon>
        <taxon>Neopterygii</taxon>
        <taxon>Teleostei</taxon>
        <taxon>Albuliformes</taxon>
        <taxon>Albulidae</taxon>
        <taxon>Albula</taxon>
    </lineage>
</organism>
<keyword evidence="6" id="KW-0378">Hydrolase</keyword>
<dbReference type="Proteomes" id="UP000824540">
    <property type="component" value="Unassembled WGS sequence"/>
</dbReference>
<proteinExistence type="inferred from homology"/>
<feature type="domain" description="DDE Tnp4" evidence="8">
    <location>
        <begin position="598"/>
        <end position="714"/>
    </location>
</feature>
<reference evidence="9" key="1">
    <citation type="thesis" date="2021" institute="BYU ScholarsArchive" country="Provo, UT, USA">
        <title>Applications of and Algorithms for Genome Assembly and Genomic Analyses with an Emphasis on Marine Teleosts.</title>
        <authorList>
            <person name="Pickett B.D."/>
        </authorList>
    </citation>
    <scope>NUCLEOTIDE SEQUENCE</scope>
    <source>
        <strain evidence="9">HI-2016</strain>
    </source>
</reference>
<comment type="subcellular location">
    <subcellularLocation>
        <location evidence="2">Nucleus</location>
    </subcellularLocation>
</comment>
<comment type="similarity">
    <text evidence="3">Belongs to the HARBI1 family.</text>
</comment>
<dbReference type="GO" id="GO:0016787">
    <property type="term" value="F:hydrolase activity"/>
    <property type="evidence" value="ECO:0007669"/>
    <property type="project" value="UniProtKB-KW"/>
</dbReference>
<dbReference type="PANTHER" id="PTHR22930">
    <property type="match status" value="1"/>
</dbReference>
<keyword evidence="4" id="KW-0540">Nuclease</keyword>
<evidence type="ECO:0000313" key="10">
    <source>
        <dbReference type="Proteomes" id="UP000824540"/>
    </source>
</evidence>